<dbReference type="PROSITE" id="PS51186">
    <property type="entry name" value="GNAT"/>
    <property type="match status" value="1"/>
</dbReference>
<dbReference type="EMBL" id="QFYP01000001">
    <property type="protein sequence ID" value="RAK60120.1"/>
    <property type="molecule type" value="Genomic_DNA"/>
</dbReference>
<keyword evidence="2" id="KW-0808">Transferase</keyword>
<dbReference type="SUPFAM" id="SSF55729">
    <property type="entry name" value="Acyl-CoA N-acyltransferases (Nat)"/>
    <property type="match status" value="1"/>
</dbReference>
<dbReference type="OrthoDB" id="9815099at2"/>
<organism evidence="2 3">
    <name type="scientific">Phenylobacterium hankyongense</name>
    <dbReference type="NCBI Taxonomy" id="1813876"/>
    <lineage>
        <taxon>Bacteria</taxon>
        <taxon>Pseudomonadati</taxon>
        <taxon>Pseudomonadota</taxon>
        <taxon>Alphaproteobacteria</taxon>
        <taxon>Caulobacterales</taxon>
        <taxon>Caulobacteraceae</taxon>
        <taxon>Phenylobacterium</taxon>
    </lineage>
</organism>
<dbReference type="Pfam" id="PF00583">
    <property type="entry name" value="Acetyltransf_1"/>
    <property type="match status" value="1"/>
</dbReference>
<gene>
    <name evidence="2" type="ORF">DJ021_10035</name>
</gene>
<proteinExistence type="predicted"/>
<comment type="caution">
    <text evidence="2">The sequence shown here is derived from an EMBL/GenBank/DDBJ whole genome shotgun (WGS) entry which is preliminary data.</text>
</comment>
<feature type="domain" description="N-acetyltransferase" evidence="1">
    <location>
        <begin position="12"/>
        <end position="156"/>
    </location>
</feature>
<dbReference type="RefSeq" id="WP_111457413.1">
    <property type="nucleotide sequence ID" value="NZ_QFYP01000001.1"/>
</dbReference>
<keyword evidence="3" id="KW-1185">Reference proteome</keyword>
<evidence type="ECO:0000313" key="3">
    <source>
        <dbReference type="Proteomes" id="UP000249842"/>
    </source>
</evidence>
<evidence type="ECO:0000259" key="1">
    <source>
        <dbReference type="PROSITE" id="PS51186"/>
    </source>
</evidence>
<dbReference type="InterPro" id="IPR016181">
    <property type="entry name" value="Acyl_CoA_acyltransferase"/>
</dbReference>
<evidence type="ECO:0000313" key="2">
    <source>
        <dbReference type="EMBL" id="RAK60120.1"/>
    </source>
</evidence>
<dbReference type="InterPro" id="IPR000182">
    <property type="entry name" value="GNAT_dom"/>
</dbReference>
<sequence length="167" mass="17725">MSVQPLPPSPALTLDLEQPQDAAAIEALLDRAFGPGRFTKVSERVRELAEFAPELSFCAWEDGRLVGVVRQWRVAVGETPVVFLGPLAVEQAQRSGGVGGLLVERACDAAAAAGETAVLLVGDAPYFGRFGFGPARQARLPGPVDPRRVLARRFGEAGELAGPVRPR</sequence>
<dbReference type="Proteomes" id="UP000249842">
    <property type="component" value="Unassembled WGS sequence"/>
</dbReference>
<dbReference type="AlphaFoldDB" id="A0A328AYE0"/>
<name>A0A328AYE0_9CAUL</name>
<dbReference type="CDD" id="cd04301">
    <property type="entry name" value="NAT_SF"/>
    <property type="match status" value="1"/>
</dbReference>
<dbReference type="GO" id="GO:0016747">
    <property type="term" value="F:acyltransferase activity, transferring groups other than amino-acyl groups"/>
    <property type="evidence" value="ECO:0007669"/>
    <property type="project" value="InterPro"/>
</dbReference>
<reference evidence="3" key="1">
    <citation type="submission" date="2018-05" db="EMBL/GenBank/DDBJ databases">
        <authorList>
            <person name="Li X."/>
        </authorList>
    </citation>
    <scope>NUCLEOTIDE SEQUENCE [LARGE SCALE GENOMIC DNA]</scope>
    <source>
        <strain evidence="3">HKS-05</strain>
    </source>
</reference>
<dbReference type="Gene3D" id="3.40.630.30">
    <property type="match status" value="1"/>
</dbReference>
<accession>A0A328AYE0</accession>
<protein>
    <submittedName>
        <fullName evidence="2">N-acetyltransferase</fullName>
    </submittedName>
</protein>